<gene>
    <name evidence="3" type="ORF">AM588_10003783</name>
</gene>
<evidence type="ECO:0000256" key="2">
    <source>
        <dbReference type="SAM" id="MobiDB-lite"/>
    </source>
</evidence>
<dbReference type="InterPro" id="IPR024943">
    <property type="entry name" value="Enhancer_polycomb"/>
</dbReference>
<feature type="region of interest" description="Disordered" evidence="2">
    <location>
        <begin position="334"/>
        <end position="395"/>
    </location>
</feature>
<evidence type="ECO:0000256" key="1">
    <source>
        <dbReference type="PROSITE-ProRule" id="PRU00023"/>
    </source>
</evidence>
<feature type="repeat" description="ANK" evidence="1">
    <location>
        <begin position="56"/>
        <end position="88"/>
    </location>
</feature>
<sequence>MQSAQQPPELLAYKALQAVQRGNAEELAKLIQAGANTHVINAVVKTGTSPNGRPDRSPHPLRAAVVRKNLELVTLLLKRGANVNRTYTITTGFAKLENRTPLWRAMQQWGFRDGCDEEENFIDVCHVLLSQKATPPSADAFASETENSERFFRRLQIVRGLTTQRDVGMAVLSHIPVEIYRQGVAEIAAYFATNTLVPVAVEQSELRTEVLPEDRRRQSKTGVAAWISGEEVLQRQVEILPALNRSPSSKIYAPSVFRPREKERYKLRKHRKNDLEGFRKLQQLRVDFERVRRLLDLVRRRERAKRLQLDFLDEIRRQAEHELTNRGPNAVVRKPVIPVDEARERHKKKKKKKKKHRDGENGSLADGMGTSGDSKTGAEAKTGKAGTAVEGPQIAPTFMEYDTSANFVMEDTTDTDGSPRSGPVYPSYPLSQPRLMAAIFQQPPKYRCRGRIGRGGRLVMDRIPVPTSRYYGVTETNAPTLKSASLIPTAAVSGLTTPENGVNLPGSEVGIAANHGAVLVQDLSVHPPMNKINQVTSKRLDEIYGMSDSEDEFLEPLSSSVYETRRARRQVEERVCIAQDRGGR</sequence>
<protein>
    <submittedName>
        <fullName evidence="3">Hematopoietic prostaglandin D synthase</fullName>
    </submittedName>
</protein>
<proteinExistence type="predicted"/>
<evidence type="ECO:0000313" key="3">
    <source>
        <dbReference type="EMBL" id="KUF92787.1"/>
    </source>
</evidence>
<keyword evidence="1" id="KW-0040">ANK repeat</keyword>
<comment type="caution">
    <text evidence="3">The sequence shown here is derived from an EMBL/GenBank/DDBJ whole genome shotgun (WGS) entry which is preliminary data.</text>
</comment>
<organism evidence="3 4">
    <name type="scientific">Phytophthora nicotianae</name>
    <name type="common">Potato buckeye rot agent</name>
    <name type="synonym">Phytophthora parasitica</name>
    <dbReference type="NCBI Taxonomy" id="4792"/>
    <lineage>
        <taxon>Eukaryota</taxon>
        <taxon>Sar</taxon>
        <taxon>Stramenopiles</taxon>
        <taxon>Oomycota</taxon>
        <taxon>Peronosporomycetes</taxon>
        <taxon>Peronosporales</taxon>
        <taxon>Peronosporaceae</taxon>
        <taxon>Phytophthora</taxon>
    </lineage>
</organism>
<dbReference type="SMART" id="SM00248">
    <property type="entry name" value="ANK"/>
    <property type="match status" value="2"/>
</dbReference>
<name>A0A0W8D8R8_PHYNI</name>
<reference evidence="3 4" key="1">
    <citation type="submission" date="2015-11" db="EMBL/GenBank/DDBJ databases">
        <title>Genomes and virulence difference between two physiological races of Phytophthora nicotianae.</title>
        <authorList>
            <person name="Liu H."/>
            <person name="Ma X."/>
            <person name="Yu H."/>
            <person name="Fang D."/>
            <person name="Li Y."/>
            <person name="Wang X."/>
            <person name="Wang W."/>
            <person name="Dong Y."/>
            <person name="Xiao B."/>
        </authorList>
    </citation>
    <scope>NUCLEOTIDE SEQUENCE [LARGE SCALE GENOMIC DNA]</scope>
    <source>
        <strain evidence="4">race 1</strain>
    </source>
</reference>
<dbReference type="Pfam" id="PF00023">
    <property type="entry name" value="Ank"/>
    <property type="match status" value="1"/>
</dbReference>
<feature type="compositionally biased region" description="Basic residues" evidence="2">
    <location>
        <begin position="345"/>
        <end position="356"/>
    </location>
</feature>
<dbReference type="Gene3D" id="1.25.40.20">
    <property type="entry name" value="Ankyrin repeat-containing domain"/>
    <property type="match status" value="1"/>
</dbReference>
<dbReference type="GO" id="GO:0035267">
    <property type="term" value="C:NuA4 histone acetyltransferase complex"/>
    <property type="evidence" value="ECO:0007669"/>
    <property type="project" value="InterPro"/>
</dbReference>
<dbReference type="Proteomes" id="UP000054636">
    <property type="component" value="Unassembled WGS sequence"/>
</dbReference>
<dbReference type="InterPro" id="IPR036770">
    <property type="entry name" value="Ankyrin_rpt-contain_sf"/>
</dbReference>
<dbReference type="PROSITE" id="PS50297">
    <property type="entry name" value="ANK_REP_REGION"/>
    <property type="match status" value="1"/>
</dbReference>
<accession>A0A0W8D8R8</accession>
<dbReference type="PROSITE" id="PS50088">
    <property type="entry name" value="ANK_REPEAT"/>
    <property type="match status" value="1"/>
</dbReference>
<dbReference type="EMBL" id="LNFP01000441">
    <property type="protein sequence ID" value="KUF92787.1"/>
    <property type="molecule type" value="Genomic_DNA"/>
</dbReference>
<dbReference type="GO" id="GO:0006357">
    <property type="term" value="P:regulation of transcription by RNA polymerase II"/>
    <property type="evidence" value="ECO:0007669"/>
    <property type="project" value="InterPro"/>
</dbReference>
<dbReference type="PANTHER" id="PTHR14898">
    <property type="entry name" value="ENHANCER OF POLYCOMB"/>
    <property type="match status" value="1"/>
</dbReference>
<dbReference type="InterPro" id="IPR002110">
    <property type="entry name" value="Ankyrin_rpt"/>
</dbReference>
<dbReference type="AlphaFoldDB" id="A0A0W8D8R8"/>
<dbReference type="SUPFAM" id="SSF48403">
    <property type="entry name" value="Ankyrin repeat"/>
    <property type="match status" value="1"/>
</dbReference>
<evidence type="ECO:0000313" key="4">
    <source>
        <dbReference type="Proteomes" id="UP000054636"/>
    </source>
</evidence>